<dbReference type="EMBL" id="JAKKPZ010000022">
    <property type="protein sequence ID" value="KAI1711385.1"/>
    <property type="molecule type" value="Genomic_DNA"/>
</dbReference>
<sequence length="361" mass="40056">MANVIGIISSRILLLILILWHIEDASAADPGHPTRSTLSQGSDIETFASKERSGPMSRYRDTAAGSTLIGERRIPNSPNGRRNAPQNEREKKRNQKAMVRFADTENKPLVTVYSFKRDSAPVRYKVNPVPNQLAPVPQAVPSSQRPPLPRHPTAFDMRRQFATYGNPNGRIPLRPTSSQPHLRDSSRSSHNWPGLDHGVGLSRNEWESQVEGYKGGSSYAPRIPQKQPTLRRSKSQSQTKDRSKSIYVPAPVLRDSSKRKSRTKPVLRPSISQPDIRAPSGRSGPSDWSGPGRQTTKPGVQALPGPPLQRQWSQNDIGSRGNIQGDDQKSTQRNSSHFSGILPELKAGIRNLLNRKKSAMF</sequence>
<name>A0AAD4N4V5_9BILA</name>
<feature type="compositionally biased region" description="Polar residues" evidence="1">
    <location>
        <begin position="34"/>
        <end position="43"/>
    </location>
</feature>
<keyword evidence="2" id="KW-0732">Signal</keyword>
<reference evidence="3" key="1">
    <citation type="submission" date="2022-01" db="EMBL/GenBank/DDBJ databases">
        <title>Genome Sequence Resource for Two Populations of Ditylenchus destructor, the Migratory Endoparasitic Phytonematode.</title>
        <authorList>
            <person name="Zhang H."/>
            <person name="Lin R."/>
            <person name="Xie B."/>
        </authorList>
    </citation>
    <scope>NUCLEOTIDE SEQUENCE</scope>
    <source>
        <strain evidence="3">BazhouSP</strain>
    </source>
</reference>
<feature type="region of interest" description="Disordered" evidence="1">
    <location>
        <begin position="29"/>
        <end position="96"/>
    </location>
</feature>
<feature type="signal peptide" evidence="2">
    <location>
        <begin position="1"/>
        <end position="27"/>
    </location>
</feature>
<keyword evidence="4" id="KW-1185">Reference proteome</keyword>
<feature type="compositionally biased region" description="Polar residues" evidence="1">
    <location>
        <begin position="76"/>
        <end position="86"/>
    </location>
</feature>
<feature type="region of interest" description="Disordered" evidence="1">
    <location>
        <begin position="131"/>
        <end position="339"/>
    </location>
</feature>
<comment type="caution">
    <text evidence="3">The sequence shown here is derived from an EMBL/GenBank/DDBJ whole genome shotgun (WGS) entry which is preliminary data.</text>
</comment>
<organism evidence="3 4">
    <name type="scientific">Ditylenchus destructor</name>
    <dbReference type="NCBI Taxonomy" id="166010"/>
    <lineage>
        <taxon>Eukaryota</taxon>
        <taxon>Metazoa</taxon>
        <taxon>Ecdysozoa</taxon>
        <taxon>Nematoda</taxon>
        <taxon>Chromadorea</taxon>
        <taxon>Rhabditida</taxon>
        <taxon>Tylenchina</taxon>
        <taxon>Tylenchomorpha</taxon>
        <taxon>Sphaerularioidea</taxon>
        <taxon>Anguinidae</taxon>
        <taxon>Anguininae</taxon>
        <taxon>Ditylenchus</taxon>
    </lineage>
</organism>
<proteinExistence type="predicted"/>
<evidence type="ECO:0000256" key="1">
    <source>
        <dbReference type="SAM" id="MobiDB-lite"/>
    </source>
</evidence>
<feature type="compositionally biased region" description="Basic and acidic residues" evidence="1">
    <location>
        <begin position="48"/>
        <end position="61"/>
    </location>
</feature>
<dbReference type="Proteomes" id="UP001201812">
    <property type="component" value="Unassembled WGS sequence"/>
</dbReference>
<evidence type="ECO:0000256" key="2">
    <source>
        <dbReference type="SAM" id="SignalP"/>
    </source>
</evidence>
<evidence type="ECO:0000313" key="4">
    <source>
        <dbReference type="Proteomes" id="UP001201812"/>
    </source>
</evidence>
<dbReference type="AlphaFoldDB" id="A0AAD4N4V5"/>
<feature type="chain" id="PRO_5042166935" evidence="2">
    <location>
        <begin position="28"/>
        <end position="361"/>
    </location>
</feature>
<evidence type="ECO:0000313" key="3">
    <source>
        <dbReference type="EMBL" id="KAI1711385.1"/>
    </source>
</evidence>
<accession>A0AAD4N4V5</accession>
<gene>
    <name evidence="3" type="ORF">DdX_10264</name>
</gene>
<protein>
    <submittedName>
        <fullName evidence="3">Uncharacterized protein</fullName>
    </submittedName>
</protein>